<reference evidence="12" key="2">
    <citation type="journal article" date="2021" name="PeerJ">
        <title>Extensive microbial diversity within the chicken gut microbiome revealed by metagenomics and culture.</title>
        <authorList>
            <person name="Gilroy R."/>
            <person name="Ravi A."/>
            <person name="Getino M."/>
            <person name="Pursley I."/>
            <person name="Horton D.L."/>
            <person name="Alikhan N.F."/>
            <person name="Baker D."/>
            <person name="Gharbi K."/>
            <person name="Hall N."/>
            <person name="Watson M."/>
            <person name="Adriaenssens E.M."/>
            <person name="Foster-Nyarko E."/>
            <person name="Jarju S."/>
            <person name="Secka A."/>
            <person name="Antonio M."/>
            <person name="Oren A."/>
            <person name="Chaudhuri R.R."/>
            <person name="La Ragione R."/>
            <person name="Hildebrand F."/>
            <person name="Pallen M.J."/>
        </authorList>
    </citation>
    <scope>NUCLEOTIDE SEQUENCE</scope>
    <source>
        <strain evidence="12">ChiSxjej1B13-7041</strain>
    </source>
</reference>
<dbReference type="Gene3D" id="3.20.20.70">
    <property type="entry name" value="Aldolase class I"/>
    <property type="match status" value="1"/>
</dbReference>
<dbReference type="InterPro" id="IPR040074">
    <property type="entry name" value="BssD/PflA/YjjW"/>
</dbReference>
<evidence type="ECO:0000256" key="9">
    <source>
        <dbReference type="ARBA" id="ARBA00047365"/>
    </source>
</evidence>
<name>A0A9D1EIE2_9FIRM</name>
<dbReference type="GO" id="GO:0046872">
    <property type="term" value="F:metal ion binding"/>
    <property type="evidence" value="ECO:0007669"/>
    <property type="project" value="UniProtKB-KW"/>
</dbReference>
<keyword evidence="7" id="KW-0408">Iron</keyword>
<comment type="caution">
    <text evidence="12">The sequence shown here is derived from an EMBL/GenBank/DDBJ whole genome shotgun (WGS) entry which is preliminary data.</text>
</comment>
<dbReference type="Proteomes" id="UP000886841">
    <property type="component" value="Unassembled WGS sequence"/>
</dbReference>
<dbReference type="PROSITE" id="PS51379">
    <property type="entry name" value="4FE4S_FER_2"/>
    <property type="match status" value="1"/>
</dbReference>
<dbReference type="Pfam" id="PF04055">
    <property type="entry name" value="Radical_SAM"/>
    <property type="match status" value="1"/>
</dbReference>
<organism evidence="12 13">
    <name type="scientific">Candidatus Egerieimonas intestinavium</name>
    <dbReference type="NCBI Taxonomy" id="2840777"/>
    <lineage>
        <taxon>Bacteria</taxon>
        <taxon>Bacillati</taxon>
        <taxon>Bacillota</taxon>
        <taxon>Clostridia</taxon>
        <taxon>Lachnospirales</taxon>
        <taxon>Lachnospiraceae</taxon>
        <taxon>Lachnospiraceae incertae sedis</taxon>
        <taxon>Candidatus Egerieimonas</taxon>
    </lineage>
</organism>
<dbReference type="InterPro" id="IPR017900">
    <property type="entry name" value="4Fe4S_Fe_S_CS"/>
</dbReference>
<proteinExistence type="inferred from homology"/>
<evidence type="ECO:0000256" key="2">
    <source>
        <dbReference type="ARBA" id="ARBA00009777"/>
    </source>
</evidence>
<feature type="domain" description="Radical SAM core" evidence="11">
    <location>
        <begin position="20"/>
        <end position="302"/>
    </location>
</feature>
<accession>A0A9D1EIE2</accession>
<reference evidence="12" key="1">
    <citation type="submission" date="2020-10" db="EMBL/GenBank/DDBJ databases">
        <authorList>
            <person name="Gilroy R."/>
        </authorList>
    </citation>
    <scope>NUCLEOTIDE SEQUENCE</scope>
    <source>
        <strain evidence="12">ChiSxjej1B13-7041</strain>
    </source>
</reference>
<evidence type="ECO:0000256" key="8">
    <source>
        <dbReference type="ARBA" id="ARBA00023014"/>
    </source>
</evidence>
<comment type="catalytic activity">
    <reaction evidence="9">
        <text>glycyl-[protein] + reduced [flavodoxin] + S-adenosyl-L-methionine = glycin-2-yl radical-[protein] + semiquinone [flavodoxin] + 5'-deoxyadenosine + L-methionine + H(+)</text>
        <dbReference type="Rhea" id="RHEA:61976"/>
        <dbReference type="Rhea" id="RHEA-COMP:10622"/>
        <dbReference type="Rhea" id="RHEA-COMP:14480"/>
        <dbReference type="Rhea" id="RHEA-COMP:15993"/>
        <dbReference type="Rhea" id="RHEA-COMP:15994"/>
        <dbReference type="ChEBI" id="CHEBI:15378"/>
        <dbReference type="ChEBI" id="CHEBI:17319"/>
        <dbReference type="ChEBI" id="CHEBI:29947"/>
        <dbReference type="ChEBI" id="CHEBI:32722"/>
        <dbReference type="ChEBI" id="CHEBI:57618"/>
        <dbReference type="ChEBI" id="CHEBI:57844"/>
        <dbReference type="ChEBI" id="CHEBI:59789"/>
        <dbReference type="ChEBI" id="CHEBI:140311"/>
    </reaction>
</comment>
<dbReference type="EMBL" id="DVHU01000014">
    <property type="protein sequence ID" value="HIR92129.1"/>
    <property type="molecule type" value="Genomic_DNA"/>
</dbReference>
<feature type="domain" description="4Fe-4S ferredoxin-type" evidence="10">
    <location>
        <begin position="51"/>
        <end position="80"/>
    </location>
</feature>
<dbReference type="GO" id="GO:0051539">
    <property type="term" value="F:4 iron, 4 sulfur cluster binding"/>
    <property type="evidence" value="ECO:0007669"/>
    <property type="project" value="UniProtKB-KW"/>
</dbReference>
<keyword evidence="5" id="KW-0479">Metal-binding</keyword>
<evidence type="ECO:0000256" key="7">
    <source>
        <dbReference type="ARBA" id="ARBA00023004"/>
    </source>
</evidence>
<dbReference type="InterPro" id="IPR007197">
    <property type="entry name" value="rSAM"/>
</dbReference>
<dbReference type="Pfam" id="PF00037">
    <property type="entry name" value="Fer4"/>
    <property type="match status" value="1"/>
</dbReference>
<evidence type="ECO:0000256" key="5">
    <source>
        <dbReference type="ARBA" id="ARBA00022723"/>
    </source>
</evidence>
<evidence type="ECO:0000256" key="4">
    <source>
        <dbReference type="ARBA" id="ARBA00022691"/>
    </source>
</evidence>
<dbReference type="PROSITE" id="PS51918">
    <property type="entry name" value="RADICAL_SAM"/>
    <property type="match status" value="1"/>
</dbReference>
<dbReference type="PROSITE" id="PS01087">
    <property type="entry name" value="RADICAL_ACTIVATING"/>
    <property type="match status" value="1"/>
</dbReference>
<dbReference type="PROSITE" id="PS00198">
    <property type="entry name" value="4FE4S_FER_1"/>
    <property type="match status" value="1"/>
</dbReference>
<gene>
    <name evidence="12" type="ORF">IAB98_01740</name>
</gene>
<evidence type="ECO:0000256" key="3">
    <source>
        <dbReference type="ARBA" id="ARBA00022485"/>
    </source>
</evidence>
<dbReference type="SFLD" id="SFLDS00029">
    <property type="entry name" value="Radical_SAM"/>
    <property type="match status" value="1"/>
</dbReference>
<dbReference type="NCBIfam" id="TIGR02494">
    <property type="entry name" value="PFLE_PFLC"/>
    <property type="match status" value="1"/>
</dbReference>
<dbReference type="InterPro" id="IPR001989">
    <property type="entry name" value="Radical_activat_CS"/>
</dbReference>
<evidence type="ECO:0000256" key="6">
    <source>
        <dbReference type="ARBA" id="ARBA00023002"/>
    </source>
</evidence>
<dbReference type="Gene3D" id="3.30.70.20">
    <property type="match status" value="1"/>
</dbReference>
<evidence type="ECO:0000256" key="1">
    <source>
        <dbReference type="ARBA" id="ARBA00001966"/>
    </source>
</evidence>
<dbReference type="AlphaFoldDB" id="A0A9D1EIE2"/>
<dbReference type="InterPro" id="IPR058240">
    <property type="entry name" value="rSAM_sf"/>
</dbReference>
<protein>
    <submittedName>
        <fullName evidence="12">Glycyl-radical enzyme activating protein</fullName>
    </submittedName>
</protein>
<evidence type="ECO:0000313" key="12">
    <source>
        <dbReference type="EMBL" id="HIR92129.1"/>
    </source>
</evidence>
<keyword evidence="8" id="KW-0411">Iron-sulfur</keyword>
<comment type="cofactor">
    <cofactor evidence="1">
        <name>[4Fe-4S] cluster</name>
        <dbReference type="ChEBI" id="CHEBI:49883"/>
    </cofactor>
</comment>
<dbReference type="PANTHER" id="PTHR30352:SF4">
    <property type="entry name" value="PYRUVATE FORMATE-LYASE 2-ACTIVATING ENZYME"/>
    <property type="match status" value="1"/>
</dbReference>
<dbReference type="InterPro" id="IPR034457">
    <property type="entry name" value="Organic_radical-activating"/>
</dbReference>
<evidence type="ECO:0000313" key="13">
    <source>
        <dbReference type="Proteomes" id="UP000886841"/>
    </source>
</evidence>
<keyword evidence="4" id="KW-0949">S-adenosyl-L-methionine</keyword>
<evidence type="ECO:0000259" key="10">
    <source>
        <dbReference type="PROSITE" id="PS51379"/>
    </source>
</evidence>
<dbReference type="InterPro" id="IPR013785">
    <property type="entry name" value="Aldolase_TIM"/>
</dbReference>
<dbReference type="SUPFAM" id="SSF102114">
    <property type="entry name" value="Radical SAM enzymes"/>
    <property type="match status" value="1"/>
</dbReference>
<dbReference type="SFLD" id="SFLDG01066">
    <property type="entry name" value="organic_radical-activating_enz"/>
    <property type="match status" value="1"/>
</dbReference>
<sequence>MAGTQARTALVGSIQRFSTEDGPGIRTTVFLKGCPLRCQWCHNPELIAFSQELIQNPSRCVACGACVQACPQECLSFHQEALTIQRSACTLCLSCTRVCYAKALRPVAEAMTPEEVIQVVARDKTFYGQEGGMTISGGELLSHGDFVLALLEESRQREIAVCLDTSGFGEQALLLRLAQDPIVSHILFDIKHLDEDRHREYTGVSNRPILDNLAALAAIPSVRDKVLLRMPLIRGVNDGLEDAEAAKALYQTLGLSRVTLIAYHTLGLAKSRNIGQEPVSFAPPEQARALAFQQCLESAGMTVETLGDFAPSL</sequence>
<dbReference type="PANTHER" id="PTHR30352">
    <property type="entry name" value="PYRUVATE FORMATE-LYASE-ACTIVATING ENZYME"/>
    <property type="match status" value="1"/>
</dbReference>
<dbReference type="GO" id="GO:0016491">
    <property type="term" value="F:oxidoreductase activity"/>
    <property type="evidence" value="ECO:0007669"/>
    <property type="project" value="UniProtKB-KW"/>
</dbReference>
<keyword evidence="6" id="KW-0560">Oxidoreductase</keyword>
<dbReference type="SFLD" id="SFLDG01118">
    <property type="entry name" value="activating_enzymes__group_2"/>
    <property type="match status" value="1"/>
</dbReference>
<evidence type="ECO:0000259" key="11">
    <source>
        <dbReference type="PROSITE" id="PS51918"/>
    </source>
</evidence>
<dbReference type="InterPro" id="IPR012839">
    <property type="entry name" value="Organic_radical_activase"/>
</dbReference>
<dbReference type="SUPFAM" id="SSF54862">
    <property type="entry name" value="4Fe-4S ferredoxins"/>
    <property type="match status" value="1"/>
</dbReference>
<keyword evidence="3" id="KW-0004">4Fe-4S</keyword>
<dbReference type="InterPro" id="IPR017896">
    <property type="entry name" value="4Fe4S_Fe-S-bd"/>
</dbReference>
<dbReference type="PIRSF" id="PIRSF000371">
    <property type="entry name" value="PFL_act_enz"/>
    <property type="match status" value="1"/>
</dbReference>
<comment type="similarity">
    <text evidence="2">Belongs to the organic radical-activating enzymes family.</text>
</comment>